<name>A0A1H1YBH3_9ACTN</name>
<dbReference type="Proteomes" id="UP000199092">
    <property type="component" value="Chromosome I"/>
</dbReference>
<dbReference type="AlphaFoldDB" id="A0A1H1YBH3"/>
<sequence>MGATYDAAQAAAALELLRGLCLALPRVTERPSHGGPAFFADPRCFAMFLDDHHGDGRLALWCAAPDGVQAELVVLEPDRFFRPPYVGHRGWLGVRLDQVERDELAAVVLDAYRCTVSARGRRELDARTSQQRRGPSAQPGRTG</sequence>
<dbReference type="Pfam" id="PF04237">
    <property type="entry name" value="YjbR"/>
    <property type="match status" value="1"/>
</dbReference>
<feature type="compositionally biased region" description="Polar residues" evidence="1">
    <location>
        <begin position="127"/>
        <end position="143"/>
    </location>
</feature>
<reference evidence="2 3" key="1">
    <citation type="submission" date="2016-10" db="EMBL/GenBank/DDBJ databases">
        <authorList>
            <person name="de Groot N.N."/>
        </authorList>
    </citation>
    <scope>NUCLEOTIDE SEQUENCE [LARGE SCALE GENOMIC DNA]</scope>
    <source>
        <strain evidence="2 3">DSM 21741</strain>
    </source>
</reference>
<evidence type="ECO:0000256" key="1">
    <source>
        <dbReference type="SAM" id="MobiDB-lite"/>
    </source>
</evidence>
<gene>
    <name evidence="2" type="ORF">SAMN04488543_3250</name>
</gene>
<dbReference type="SUPFAM" id="SSF142906">
    <property type="entry name" value="YjbR-like"/>
    <property type="match status" value="1"/>
</dbReference>
<dbReference type="Gene3D" id="3.90.1150.30">
    <property type="match status" value="1"/>
</dbReference>
<keyword evidence="3" id="KW-1185">Reference proteome</keyword>
<dbReference type="RefSeq" id="WP_091414067.1">
    <property type="nucleotide sequence ID" value="NZ_LT629749.1"/>
</dbReference>
<feature type="region of interest" description="Disordered" evidence="1">
    <location>
        <begin position="123"/>
        <end position="143"/>
    </location>
</feature>
<dbReference type="InterPro" id="IPR058532">
    <property type="entry name" value="YjbR/MT2646/Rv2570-like"/>
</dbReference>
<evidence type="ECO:0000313" key="3">
    <source>
        <dbReference type="Proteomes" id="UP000199092"/>
    </source>
</evidence>
<evidence type="ECO:0008006" key="4">
    <source>
        <dbReference type="Google" id="ProtNLM"/>
    </source>
</evidence>
<dbReference type="STRING" id="546871.SAMN04488543_3250"/>
<protein>
    <recommendedName>
        <fullName evidence="4">YjbR protein</fullName>
    </recommendedName>
</protein>
<proteinExistence type="predicted"/>
<dbReference type="OrthoDB" id="8479417at2"/>
<accession>A0A1H1YBH3</accession>
<dbReference type="EMBL" id="LT629749">
    <property type="protein sequence ID" value="SDT18767.1"/>
    <property type="molecule type" value="Genomic_DNA"/>
</dbReference>
<organism evidence="2 3">
    <name type="scientific">Friedmanniella luteola</name>
    <dbReference type="NCBI Taxonomy" id="546871"/>
    <lineage>
        <taxon>Bacteria</taxon>
        <taxon>Bacillati</taxon>
        <taxon>Actinomycetota</taxon>
        <taxon>Actinomycetes</taxon>
        <taxon>Propionibacteriales</taxon>
        <taxon>Nocardioidaceae</taxon>
        <taxon>Friedmanniella</taxon>
    </lineage>
</organism>
<evidence type="ECO:0000313" key="2">
    <source>
        <dbReference type="EMBL" id="SDT18767.1"/>
    </source>
</evidence>
<dbReference type="InterPro" id="IPR038056">
    <property type="entry name" value="YjbR-like_sf"/>
</dbReference>